<reference evidence="2" key="1">
    <citation type="submission" date="2022-10" db="EMBL/GenBank/DDBJ databases">
        <title>Vagococcus sp. isolated from poultry meat.</title>
        <authorList>
            <person name="Johansson P."/>
            <person name="Bjorkroth J."/>
        </authorList>
    </citation>
    <scope>NUCLEOTIDE SEQUENCE</scope>
    <source>
        <strain evidence="2">STAA11</strain>
    </source>
</reference>
<dbReference type="KEGG" id="vie:OL234_00775"/>
<feature type="chain" id="PRO_5041979158" evidence="1">
    <location>
        <begin position="23"/>
        <end position="167"/>
    </location>
</feature>
<evidence type="ECO:0000313" key="3">
    <source>
        <dbReference type="Proteomes" id="UP001179647"/>
    </source>
</evidence>
<keyword evidence="1" id="KW-0732">Signal</keyword>
<feature type="signal peptide" evidence="1">
    <location>
        <begin position="1"/>
        <end position="22"/>
    </location>
</feature>
<evidence type="ECO:0000313" key="2">
    <source>
        <dbReference type="EMBL" id="WEG73474.1"/>
    </source>
</evidence>
<sequence>MKPVILLISGLAFFSFTQSMYAVTLDSKEVTIIIEGDQEQRFSDSSSRITKQGTIPIVLENNAVTTLLTTNQFNNYPFLTVFNSQKETSHERITTDAQKKIATVTQSEVDTTVQTIPTEKQIKNHTLFPSDSIVILNQEDDLLPDYNLAKHSYLGNLMGATSQSINR</sequence>
<keyword evidence="3" id="KW-1185">Reference proteome</keyword>
<name>A0AAF0CV76_9ENTE</name>
<accession>A0AAF0CV76</accession>
<dbReference type="EMBL" id="CP110232">
    <property type="protein sequence ID" value="WEG73474.1"/>
    <property type="molecule type" value="Genomic_DNA"/>
</dbReference>
<dbReference type="RefSeq" id="WP_275469273.1">
    <property type="nucleotide sequence ID" value="NZ_CP110232.1"/>
</dbReference>
<evidence type="ECO:0000256" key="1">
    <source>
        <dbReference type="SAM" id="SignalP"/>
    </source>
</evidence>
<organism evidence="2 3">
    <name type="scientific">Vagococcus intermedius</name>
    <dbReference type="NCBI Taxonomy" id="2991418"/>
    <lineage>
        <taxon>Bacteria</taxon>
        <taxon>Bacillati</taxon>
        <taxon>Bacillota</taxon>
        <taxon>Bacilli</taxon>
        <taxon>Lactobacillales</taxon>
        <taxon>Enterococcaceae</taxon>
        <taxon>Vagococcus</taxon>
    </lineage>
</organism>
<protein>
    <submittedName>
        <fullName evidence="2">Uncharacterized protein</fullName>
    </submittedName>
</protein>
<dbReference type="Proteomes" id="UP001179647">
    <property type="component" value="Chromosome"/>
</dbReference>
<proteinExistence type="predicted"/>
<gene>
    <name evidence="2" type="ORF">OL234_00775</name>
</gene>
<dbReference type="AlphaFoldDB" id="A0AAF0CV76"/>